<dbReference type="AlphaFoldDB" id="A0A835XHS9"/>
<evidence type="ECO:0000313" key="3">
    <source>
        <dbReference type="EMBL" id="KAG2484051.1"/>
    </source>
</evidence>
<dbReference type="InterPro" id="IPR024616">
    <property type="entry name" value="Pherophorin"/>
</dbReference>
<gene>
    <name evidence="3" type="ORF">HYH03_017141</name>
</gene>
<dbReference type="Proteomes" id="UP000612055">
    <property type="component" value="Unassembled WGS sequence"/>
</dbReference>
<dbReference type="OrthoDB" id="533316at2759"/>
<accession>A0A835XHS9</accession>
<feature type="chain" id="PRO_5032908170" description="Pherophorin domain-containing protein" evidence="1">
    <location>
        <begin position="22"/>
        <end position="254"/>
    </location>
</feature>
<protein>
    <recommendedName>
        <fullName evidence="2">Pherophorin domain-containing protein</fullName>
    </recommendedName>
</protein>
<name>A0A835XHS9_9CHLO</name>
<feature type="domain" description="Pherophorin" evidence="2">
    <location>
        <begin position="87"/>
        <end position="243"/>
    </location>
</feature>
<evidence type="ECO:0000313" key="4">
    <source>
        <dbReference type="Proteomes" id="UP000612055"/>
    </source>
</evidence>
<feature type="signal peptide" evidence="1">
    <location>
        <begin position="1"/>
        <end position="21"/>
    </location>
</feature>
<dbReference type="EMBL" id="JAEHOE010000159">
    <property type="protein sequence ID" value="KAG2484051.1"/>
    <property type="molecule type" value="Genomic_DNA"/>
</dbReference>
<reference evidence="3" key="1">
    <citation type="journal article" date="2020" name="bioRxiv">
        <title>Comparative genomics of Chlamydomonas.</title>
        <authorList>
            <person name="Craig R.J."/>
            <person name="Hasan A.R."/>
            <person name="Ness R.W."/>
            <person name="Keightley P.D."/>
        </authorList>
    </citation>
    <scope>NUCLEOTIDE SEQUENCE</scope>
    <source>
        <strain evidence="3">CCAP 11/70</strain>
    </source>
</reference>
<organism evidence="3 4">
    <name type="scientific">Edaphochlamys debaryana</name>
    <dbReference type="NCBI Taxonomy" id="47281"/>
    <lineage>
        <taxon>Eukaryota</taxon>
        <taxon>Viridiplantae</taxon>
        <taxon>Chlorophyta</taxon>
        <taxon>core chlorophytes</taxon>
        <taxon>Chlorophyceae</taxon>
        <taxon>CS clade</taxon>
        <taxon>Chlamydomonadales</taxon>
        <taxon>Chlamydomonadales incertae sedis</taxon>
        <taxon>Edaphochlamys</taxon>
    </lineage>
</organism>
<evidence type="ECO:0000256" key="1">
    <source>
        <dbReference type="SAM" id="SignalP"/>
    </source>
</evidence>
<comment type="caution">
    <text evidence="3">The sequence shown here is derived from an EMBL/GenBank/DDBJ whole genome shotgun (WGS) entry which is preliminary data.</text>
</comment>
<keyword evidence="1" id="KW-0732">Signal</keyword>
<proteinExistence type="predicted"/>
<dbReference type="Pfam" id="PF12499">
    <property type="entry name" value="DUF3707"/>
    <property type="match status" value="1"/>
</dbReference>
<evidence type="ECO:0000259" key="2">
    <source>
        <dbReference type="Pfam" id="PF12499"/>
    </source>
</evidence>
<keyword evidence="4" id="KW-1185">Reference proteome</keyword>
<sequence length="254" mass="27542">MSLRPLALFLAALSLAVAVSAQPPLYGGEPPPWHPLVPSRARPPLIVDPHAPPIPVVPSRPPSHIDPYAPPIPAVPSEHVGSLLNVFPFCACKRRQPRISPYVLYAVEPVQAGNIVSFCWSISTRVPPRDSTCAGMDLSKIQMLIKPECVAESPKAIVKASINGITFYPTYTTFKAYGEEAGVLSLSKLKSRVSASQLDSGDVDVCLYFDTSRKGCNTLEKLCDGGDYGCKMTFFNTRNTCCPTTDVVFYGQDQ</sequence>